<dbReference type="SUPFAM" id="SSF48264">
    <property type="entry name" value="Cytochrome P450"/>
    <property type="match status" value="1"/>
</dbReference>
<dbReference type="Pfam" id="PF00067">
    <property type="entry name" value="p450"/>
    <property type="match status" value="1"/>
</dbReference>
<keyword evidence="4 8" id="KW-0479">Metal-binding</keyword>
<gene>
    <name evidence="10" type="ORF">PV08_10762</name>
</gene>
<accession>A0A0D1ZET1</accession>
<dbReference type="GeneID" id="27337845"/>
<dbReference type="InterPro" id="IPR017972">
    <property type="entry name" value="Cyt_P450_CS"/>
</dbReference>
<dbReference type="PRINTS" id="PR00464">
    <property type="entry name" value="EP450II"/>
</dbReference>
<dbReference type="InterPro" id="IPR036396">
    <property type="entry name" value="Cyt_P450_sf"/>
</dbReference>
<dbReference type="InterPro" id="IPR002974">
    <property type="entry name" value="Cyt_P450_E_CYP52_ascomycetes"/>
</dbReference>
<dbReference type="CDD" id="cd11063">
    <property type="entry name" value="CYP52"/>
    <property type="match status" value="1"/>
</dbReference>
<keyword evidence="11" id="KW-1185">Reference proteome</keyword>
<dbReference type="InterPro" id="IPR047146">
    <property type="entry name" value="Cyt_P450_E_CYP52_fungi"/>
</dbReference>
<keyword evidence="7 9" id="KW-0503">Monooxygenase</keyword>
<evidence type="ECO:0000256" key="7">
    <source>
        <dbReference type="ARBA" id="ARBA00023033"/>
    </source>
</evidence>
<evidence type="ECO:0000256" key="9">
    <source>
        <dbReference type="RuleBase" id="RU000461"/>
    </source>
</evidence>
<keyword evidence="5 9" id="KW-0560">Oxidoreductase</keyword>
<evidence type="ECO:0000256" key="3">
    <source>
        <dbReference type="ARBA" id="ARBA00022617"/>
    </source>
</evidence>
<comment type="cofactor">
    <cofactor evidence="1 8">
        <name>heme</name>
        <dbReference type="ChEBI" id="CHEBI:30413"/>
    </cofactor>
</comment>
<dbReference type="OrthoDB" id="1470350at2759"/>
<proteinExistence type="inferred from homology"/>
<dbReference type="PRINTS" id="PR01239">
    <property type="entry name" value="EP450IICYP52"/>
</dbReference>
<dbReference type="PROSITE" id="PS00086">
    <property type="entry name" value="CYTOCHROME_P450"/>
    <property type="match status" value="1"/>
</dbReference>
<dbReference type="RefSeq" id="XP_016231678.1">
    <property type="nucleotide sequence ID" value="XM_016385076.1"/>
</dbReference>
<dbReference type="HOGENOM" id="CLU_001570_27_0_1"/>
<dbReference type="Proteomes" id="UP000053328">
    <property type="component" value="Unassembled WGS sequence"/>
</dbReference>
<dbReference type="EMBL" id="KN847499">
    <property type="protein sequence ID" value="KIW11462.1"/>
    <property type="molecule type" value="Genomic_DNA"/>
</dbReference>
<evidence type="ECO:0000256" key="6">
    <source>
        <dbReference type="ARBA" id="ARBA00023004"/>
    </source>
</evidence>
<keyword evidence="3 8" id="KW-0349">Heme</keyword>
<evidence type="ECO:0008006" key="12">
    <source>
        <dbReference type="Google" id="ProtNLM"/>
    </source>
</evidence>
<dbReference type="Gene3D" id="1.10.630.10">
    <property type="entry name" value="Cytochrome P450"/>
    <property type="match status" value="1"/>
</dbReference>
<dbReference type="PANTHER" id="PTHR24287">
    <property type="entry name" value="P450, PUTATIVE (EUROFUNG)-RELATED"/>
    <property type="match status" value="1"/>
</dbReference>
<dbReference type="InterPro" id="IPR002402">
    <property type="entry name" value="Cyt_P450_E_grp-II"/>
</dbReference>
<evidence type="ECO:0000313" key="11">
    <source>
        <dbReference type="Proteomes" id="UP000053328"/>
    </source>
</evidence>
<dbReference type="InterPro" id="IPR001128">
    <property type="entry name" value="Cyt_P450"/>
</dbReference>
<dbReference type="STRING" id="91928.A0A0D1ZET1"/>
<dbReference type="PANTHER" id="PTHR24287:SF1">
    <property type="entry name" value="P450, PUTATIVE (EUROFUNG)-RELATED"/>
    <property type="match status" value="1"/>
</dbReference>
<dbReference type="PRINTS" id="PR00385">
    <property type="entry name" value="P450"/>
</dbReference>
<evidence type="ECO:0000256" key="4">
    <source>
        <dbReference type="ARBA" id="ARBA00022723"/>
    </source>
</evidence>
<evidence type="ECO:0000256" key="2">
    <source>
        <dbReference type="ARBA" id="ARBA00010617"/>
    </source>
</evidence>
<feature type="binding site" description="axial binding residue" evidence="8">
    <location>
        <position position="472"/>
    </location>
    <ligand>
        <name>heme</name>
        <dbReference type="ChEBI" id="CHEBI:30413"/>
    </ligand>
    <ligandPart>
        <name>Fe</name>
        <dbReference type="ChEBI" id="CHEBI:18248"/>
    </ligandPart>
</feature>
<dbReference type="GO" id="GO:0020037">
    <property type="term" value="F:heme binding"/>
    <property type="evidence" value="ECO:0007669"/>
    <property type="project" value="InterPro"/>
</dbReference>
<evidence type="ECO:0000313" key="10">
    <source>
        <dbReference type="EMBL" id="KIW11462.1"/>
    </source>
</evidence>
<evidence type="ECO:0000256" key="5">
    <source>
        <dbReference type="ARBA" id="ARBA00023002"/>
    </source>
</evidence>
<protein>
    <recommendedName>
        <fullName evidence="12">Cytochrome P450</fullName>
    </recommendedName>
</protein>
<evidence type="ECO:0000256" key="1">
    <source>
        <dbReference type="ARBA" id="ARBA00001971"/>
    </source>
</evidence>
<organism evidence="10 11">
    <name type="scientific">Exophiala spinifera</name>
    <dbReference type="NCBI Taxonomy" id="91928"/>
    <lineage>
        <taxon>Eukaryota</taxon>
        <taxon>Fungi</taxon>
        <taxon>Dikarya</taxon>
        <taxon>Ascomycota</taxon>
        <taxon>Pezizomycotina</taxon>
        <taxon>Eurotiomycetes</taxon>
        <taxon>Chaetothyriomycetidae</taxon>
        <taxon>Chaetothyriales</taxon>
        <taxon>Herpotrichiellaceae</taxon>
        <taxon>Exophiala</taxon>
    </lineage>
</organism>
<dbReference type="AlphaFoldDB" id="A0A0D1ZET1"/>
<dbReference type="VEuPathDB" id="FungiDB:PV08_10762"/>
<reference evidence="10 11" key="1">
    <citation type="submission" date="2015-01" db="EMBL/GenBank/DDBJ databases">
        <title>The Genome Sequence of Exophiala spinifera CBS89968.</title>
        <authorList>
            <consortium name="The Broad Institute Genomics Platform"/>
            <person name="Cuomo C."/>
            <person name="de Hoog S."/>
            <person name="Gorbushina A."/>
            <person name="Stielow B."/>
            <person name="Teixiera M."/>
            <person name="Abouelleil A."/>
            <person name="Chapman S.B."/>
            <person name="Priest M."/>
            <person name="Young S.K."/>
            <person name="Wortman J."/>
            <person name="Nusbaum C."/>
            <person name="Birren B."/>
        </authorList>
    </citation>
    <scope>NUCLEOTIDE SEQUENCE [LARGE SCALE GENOMIC DNA]</scope>
    <source>
        <strain evidence="10 11">CBS 89968</strain>
    </source>
</reference>
<comment type="similarity">
    <text evidence="2 9">Belongs to the cytochrome P450 family.</text>
</comment>
<dbReference type="GO" id="GO:0005506">
    <property type="term" value="F:iron ion binding"/>
    <property type="evidence" value="ECO:0007669"/>
    <property type="project" value="InterPro"/>
</dbReference>
<evidence type="ECO:0000256" key="8">
    <source>
        <dbReference type="PIRSR" id="PIRSR602402-1"/>
    </source>
</evidence>
<name>A0A0D1ZET1_9EURO</name>
<keyword evidence="6 8" id="KW-0408">Iron</keyword>
<sequence>MAHYSVAALGLLLTSIVLYIVSAVATRFRHARRAKEWGCQPGVQRKSRLPLGIDLVWQVVQADREQRVPDFFFETYKNMGVPTWRQNILGSEGYMTSDPKNIQAVLATQFNDFEIGEQRRGNFFPVFGNGIFTADGKAWEHSRTMLRPQFVRQQVADLNLEEIHVQDMFQHLTAKNGWTDVVDLVPLFFRLTLDSATEFLFGQSVNSQLAALPGYTNGKARQAGNLDWTLFGPAFDGATMAVGTRGRLADMYWLYSPKHFHDNIKIVHQFADYYVNLALTTDLSSLSEHDGEKEQNREKYIFLKELVQATRDPVELRSQLLNILLAGRDTTAGLLGWTFFHLVRQPNLFKKLRDTVIAQFGTYEHPKDITFESLKGCTYLQHMMNEVLRLNATVPINSRRSTKDTTIPRGGGQDGTAPLFVPKGQEVSYSVHIMHLREDIWGPDAAEFNPERWVGRKPGWEFLPFNGGPRICLGQQFALTEAGYVIVRMLQRFDRLENHETDPITRHQYSVTTAPARVPLRLHEAAATRSAAVH</sequence>
<dbReference type="GO" id="GO:0016712">
    <property type="term" value="F:oxidoreductase activity, acting on paired donors, with incorporation or reduction of molecular oxygen, reduced flavin or flavoprotein as one donor, and incorporation of one atom of oxygen"/>
    <property type="evidence" value="ECO:0007669"/>
    <property type="project" value="InterPro"/>
</dbReference>